<keyword evidence="13" id="KW-1185">Reference proteome</keyword>
<dbReference type="InterPro" id="IPR036737">
    <property type="entry name" value="OmpA-like_sf"/>
</dbReference>
<keyword evidence="2" id="KW-0813">Transport</keyword>
<proteinExistence type="predicted"/>
<dbReference type="GO" id="GO:0006811">
    <property type="term" value="P:monoatomic ion transport"/>
    <property type="evidence" value="ECO:0007669"/>
    <property type="project" value="UniProtKB-KW"/>
</dbReference>
<dbReference type="InterPro" id="IPR050330">
    <property type="entry name" value="Bact_OuterMem_StrucFunc"/>
</dbReference>
<reference evidence="12 13" key="1">
    <citation type="submission" date="2019-06" db="EMBL/GenBank/DDBJ databases">
        <title>New taxonomy in bacterial strain CC-CFT640, isolated from vineyard.</title>
        <authorList>
            <person name="Lin S.-Y."/>
            <person name="Tsai C.-F."/>
            <person name="Young C.-C."/>
        </authorList>
    </citation>
    <scope>NUCLEOTIDE SEQUENCE [LARGE SCALE GENOMIC DNA]</scope>
    <source>
        <strain evidence="12 13">CC-CFT640</strain>
    </source>
</reference>
<evidence type="ECO:0000256" key="3">
    <source>
        <dbReference type="ARBA" id="ARBA00022452"/>
    </source>
</evidence>
<dbReference type="CDD" id="cd07185">
    <property type="entry name" value="OmpA_C-like"/>
    <property type="match status" value="1"/>
</dbReference>
<keyword evidence="6" id="KW-0406">Ion transport</keyword>
<evidence type="ECO:0000313" key="13">
    <source>
        <dbReference type="Proteomes" id="UP000321638"/>
    </source>
</evidence>
<dbReference type="Proteomes" id="UP000321638">
    <property type="component" value="Unassembled WGS sequence"/>
</dbReference>
<gene>
    <name evidence="12" type="ORF">FHP25_11670</name>
</gene>
<dbReference type="PROSITE" id="PS51123">
    <property type="entry name" value="OMPA_2"/>
    <property type="match status" value="1"/>
</dbReference>
<evidence type="ECO:0000256" key="1">
    <source>
        <dbReference type="ARBA" id="ARBA00004571"/>
    </source>
</evidence>
<evidence type="ECO:0000256" key="8">
    <source>
        <dbReference type="ARBA" id="ARBA00023136"/>
    </source>
</evidence>
<evidence type="ECO:0000256" key="7">
    <source>
        <dbReference type="ARBA" id="ARBA00023114"/>
    </source>
</evidence>
<name>A0A5C8PPY6_9HYPH</name>
<keyword evidence="3" id="KW-1134">Transmembrane beta strand</keyword>
<keyword evidence="4" id="KW-0812">Transmembrane</keyword>
<sequence length="288" mass="30782">MMAAAALAPSLAQAQTNTPGFYVGVEGGLNWLDLPRTSSEKLGFGLGGVVGYDFVGPRLELEGVWRKNKAVGRNIDQFGGFVNGLYDFTFEGSPLSPHVGIGVGVNHVDSRGTKFAMQGIVGVRYQFDNGLFASADYKLVDTFVSGRDIYDHSAMLTLGYKFGQPARVEAPPPAPVPAARQSYVVFFDFDRADITQPAMQTIQQAAASAKAGNRTSLSVTGHADRSGGDTYNMALSMRRANAVKDALVRQGISPAAIQVLARGESEPLVPTADGVREPQNRRVEIVIN</sequence>
<keyword evidence="5" id="KW-0732">Signal</keyword>
<dbReference type="InterPro" id="IPR006665">
    <property type="entry name" value="OmpA-like"/>
</dbReference>
<feature type="domain" description="OmpA-like" evidence="11">
    <location>
        <begin position="174"/>
        <end position="288"/>
    </location>
</feature>
<dbReference type="Pfam" id="PF13505">
    <property type="entry name" value="OMP_b-brl"/>
    <property type="match status" value="1"/>
</dbReference>
<dbReference type="AlphaFoldDB" id="A0A5C8PPY6"/>
<evidence type="ECO:0000256" key="2">
    <source>
        <dbReference type="ARBA" id="ARBA00022448"/>
    </source>
</evidence>
<evidence type="ECO:0000256" key="10">
    <source>
        <dbReference type="PROSITE-ProRule" id="PRU00473"/>
    </source>
</evidence>
<dbReference type="Pfam" id="PF00691">
    <property type="entry name" value="OmpA"/>
    <property type="match status" value="1"/>
</dbReference>
<organism evidence="12 13">
    <name type="scientific">Vineibacter terrae</name>
    <dbReference type="NCBI Taxonomy" id="2586908"/>
    <lineage>
        <taxon>Bacteria</taxon>
        <taxon>Pseudomonadati</taxon>
        <taxon>Pseudomonadota</taxon>
        <taxon>Alphaproteobacteria</taxon>
        <taxon>Hyphomicrobiales</taxon>
        <taxon>Vineibacter</taxon>
    </lineage>
</organism>
<dbReference type="OrthoDB" id="189250at2"/>
<dbReference type="EMBL" id="VDUZ01000011">
    <property type="protein sequence ID" value="TXL76447.1"/>
    <property type="molecule type" value="Genomic_DNA"/>
</dbReference>
<keyword evidence="9" id="KW-0998">Cell outer membrane</keyword>
<dbReference type="PANTHER" id="PTHR30329">
    <property type="entry name" value="STATOR ELEMENT OF FLAGELLAR MOTOR COMPLEX"/>
    <property type="match status" value="1"/>
</dbReference>
<dbReference type="GO" id="GO:0015288">
    <property type="term" value="F:porin activity"/>
    <property type="evidence" value="ECO:0007669"/>
    <property type="project" value="UniProtKB-KW"/>
</dbReference>
<dbReference type="InterPro" id="IPR027385">
    <property type="entry name" value="Beta-barrel_OMP"/>
</dbReference>
<evidence type="ECO:0000256" key="4">
    <source>
        <dbReference type="ARBA" id="ARBA00022692"/>
    </source>
</evidence>
<dbReference type="PANTHER" id="PTHR30329:SF21">
    <property type="entry name" value="LIPOPROTEIN YIAD-RELATED"/>
    <property type="match status" value="1"/>
</dbReference>
<protein>
    <submittedName>
        <fullName evidence="12">OmpA family protein</fullName>
    </submittedName>
</protein>
<evidence type="ECO:0000256" key="5">
    <source>
        <dbReference type="ARBA" id="ARBA00022729"/>
    </source>
</evidence>
<dbReference type="SUPFAM" id="SSF56925">
    <property type="entry name" value="OMPA-like"/>
    <property type="match status" value="1"/>
</dbReference>
<dbReference type="InterPro" id="IPR011250">
    <property type="entry name" value="OMP/PagP_B-barrel"/>
</dbReference>
<accession>A0A5C8PPY6</accession>
<dbReference type="GO" id="GO:0046930">
    <property type="term" value="C:pore complex"/>
    <property type="evidence" value="ECO:0007669"/>
    <property type="project" value="UniProtKB-KW"/>
</dbReference>
<dbReference type="Gene3D" id="2.40.160.20">
    <property type="match status" value="1"/>
</dbReference>
<keyword evidence="8 10" id="KW-0472">Membrane</keyword>
<dbReference type="SUPFAM" id="SSF103088">
    <property type="entry name" value="OmpA-like"/>
    <property type="match status" value="1"/>
</dbReference>
<dbReference type="Gene3D" id="3.30.1330.60">
    <property type="entry name" value="OmpA-like domain"/>
    <property type="match status" value="1"/>
</dbReference>
<evidence type="ECO:0000259" key="11">
    <source>
        <dbReference type="PROSITE" id="PS51123"/>
    </source>
</evidence>
<evidence type="ECO:0000313" key="12">
    <source>
        <dbReference type="EMBL" id="TXL76447.1"/>
    </source>
</evidence>
<dbReference type="InterPro" id="IPR006664">
    <property type="entry name" value="OMP_bac"/>
</dbReference>
<keyword evidence="7" id="KW-0626">Porin</keyword>
<comment type="caution">
    <text evidence="12">The sequence shown here is derived from an EMBL/GenBank/DDBJ whole genome shotgun (WGS) entry which is preliminary data.</text>
</comment>
<dbReference type="PRINTS" id="PR01021">
    <property type="entry name" value="OMPADOMAIN"/>
</dbReference>
<dbReference type="GO" id="GO:0009279">
    <property type="term" value="C:cell outer membrane"/>
    <property type="evidence" value="ECO:0007669"/>
    <property type="project" value="UniProtKB-SubCell"/>
</dbReference>
<evidence type="ECO:0000256" key="6">
    <source>
        <dbReference type="ARBA" id="ARBA00023065"/>
    </source>
</evidence>
<evidence type="ECO:0000256" key="9">
    <source>
        <dbReference type="ARBA" id="ARBA00023237"/>
    </source>
</evidence>
<comment type="subcellular location">
    <subcellularLocation>
        <location evidence="1">Cell outer membrane</location>
        <topology evidence="1">Multi-pass membrane protein</topology>
    </subcellularLocation>
</comment>